<dbReference type="Gene3D" id="3.30.390.30">
    <property type="match status" value="1"/>
</dbReference>
<dbReference type="PANTHER" id="PTHR43557:SF2">
    <property type="entry name" value="RIESKE DOMAIN-CONTAINING PROTEIN-RELATED"/>
    <property type="match status" value="1"/>
</dbReference>
<name>A0ABU9BFH5_9BURK</name>
<evidence type="ECO:0000259" key="6">
    <source>
        <dbReference type="Pfam" id="PF14759"/>
    </source>
</evidence>
<evidence type="ECO:0000259" key="5">
    <source>
        <dbReference type="Pfam" id="PF07992"/>
    </source>
</evidence>
<keyword evidence="2" id="KW-0285">Flavoprotein</keyword>
<keyword evidence="8" id="KW-1185">Reference proteome</keyword>
<keyword evidence="4" id="KW-0560">Oxidoreductase</keyword>
<accession>A0ABU9BFH5</accession>
<proteinExistence type="predicted"/>
<dbReference type="EMBL" id="JBBUTF010000014">
    <property type="protein sequence ID" value="MEK8027440.1"/>
    <property type="molecule type" value="Genomic_DNA"/>
</dbReference>
<dbReference type="PRINTS" id="PR00368">
    <property type="entry name" value="FADPNR"/>
</dbReference>
<evidence type="ECO:0000256" key="2">
    <source>
        <dbReference type="ARBA" id="ARBA00022630"/>
    </source>
</evidence>
<comment type="caution">
    <text evidence="7">The sequence shown here is derived from an EMBL/GenBank/DDBJ whole genome shotgun (WGS) entry which is preliminary data.</text>
</comment>
<comment type="cofactor">
    <cofactor evidence="1">
        <name>FAD</name>
        <dbReference type="ChEBI" id="CHEBI:57692"/>
    </cofactor>
</comment>
<dbReference type="Proteomes" id="UP001368500">
    <property type="component" value="Unassembled WGS sequence"/>
</dbReference>
<reference evidence="7 8" key="1">
    <citation type="submission" date="2024-04" db="EMBL/GenBank/DDBJ databases">
        <title>Novel species of the genus Ideonella isolated from streams.</title>
        <authorList>
            <person name="Lu H."/>
        </authorList>
    </citation>
    <scope>NUCLEOTIDE SEQUENCE [LARGE SCALE GENOMIC DNA]</scope>
    <source>
        <strain evidence="7 8">BYS139W</strain>
    </source>
</reference>
<evidence type="ECO:0000313" key="7">
    <source>
        <dbReference type="EMBL" id="MEK8027440.1"/>
    </source>
</evidence>
<dbReference type="Pfam" id="PF14759">
    <property type="entry name" value="Reductase_C"/>
    <property type="match status" value="1"/>
</dbReference>
<dbReference type="InterPro" id="IPR023753">
    <property type="entry name" value="FAD/NAD-binding_dom"/>
</dbReference>
<protein>
    <submittedName>
        <fullName evidence="7">FAD-dependent oxidoreductase</fullName>
    </submittedName>
</protein>
<dbReference type="Gene3D" id="3.50.50.60">
    <property type="entry name" value="FAD/NAD(P)-binding domain"/>
    <property type="match status" value="2"/>
</dbReference>
<organism evidence="7 8">
    <name type="scientific">Pseudaquabacterium rugosum</name>
    <dbReference type="NCBI Taxonomy" id="2984194"/>
    <lineage>
        <taxon>Bacteria</taxon>
        <taxon>Pseudomonadati</taxon>
        <taxon>Pseudomonadota</taxon>
        <taxon>Betaproteobacteria</taxon>
        <taxon>Burkholderiales</taxon>
        <taxon>Sphaerotilaceae</taxon>
        <taxon>Pseudaquabacterium</taxon>
    </lineage>
</organism>
<evidence type="ECO:0000256" key="3">
    <source>
        <dbReference type="ARBA" id="ARBA00022827"/>
    </source>
</evidence>
<dbReference type="InterPro" id="IPR050446">
    <property type="entry name" value="FAD-oxidoreductase/Apoptosis"/>
</dbReference>
<keyword evidence="3" id="KW-0274">FAD</keyword>
<dbReference type="InterPro" id="IPR016156">
    <property type="entry name" value="FAD/NAD-linked_Rdtase_dimer_sf"/>
</dbReference>
<dbReference type="InterPro" id="IPR028202">
    <property type="entry name" value="Reductase_C"/>
</dbReference>
<dbReference type="Pfam" id="PF07992">
    <property type="entry name" value="Pyr_redox_2"/>
    <property type="match status" value="1"/>
</dbReference>
<feature type="domain" description="FAD/NAD(P)-binding" evidence="5">
    <location>
        <begin position="6"/>
        <end position="305"/>
    </location>
</feature>
<evidence type="ECO:0000256" key="1">
    <source>
        <dbReference type="ARBA" id="ARBA00001974"/>
    </source>
</evidence>
<evidence type="ECO:0000256" key="4">
    <source>
        <dbReference type="ARBA" id="ARBA00023002"/>
    </source>
</evidence>
<dbReference type="SUPFAM" id="SSF55424">
    <property type="entry name" value="FAD/NAD-linked reductases, dimerisation (C-terminal) domain"/>
    <property type="match status" value="1"/>
</dbReference>
<dbReference type="PANTHER" id="PTHR43557">
    <property type="entry name" value="APOPTOSIS-INDUCING FACTOR 1"/>
    <property type="match status" value="1"/>
</dbReference>
<gene>
    <name evidence="7" type="ORF">AACH11_15865</name>
</gene>
<evidence type="ECO:0000313" key="8">
    <source>
        <dbReference type="Proteomes" id="UP001368500"/>
    </source>
</evidence>
<feature type="domain" description="Reductase C-terminal" evidence="6">
    <location>
        <begin position="329"/>
        <end position="418"/>
    </location>
</feature>
<sequence>MMSDPIVIVGAGQAGGRTAQALRAQGWDGPLLLVGDEPAAPYERPPLSKGLLTGAQSPAQCALRPDADWSADRIERIQGLARGLDVAGRTLTLADGRSLRFAALVLATGGRARPLALPGAELDGVCTLRTLADAAVLAPRLRPGARIVVIGGGFIGLEVAASARERGCTVTVVEAGPRLLGRAVPADVAQQVADLHRAHGVELCIGQAPSGIVRAADGTLQLRLGERLIAADSLVVGIGIAPDVALARSGGLAVRDEAPGGVIVDAGLRASAGPVWALGDVALFPSPLNGWPQRQETWHNAETQAPVVAHNVLAALRGAAAQDWVGLPWFWSDQYDHQLQVAGEPALGVREALRPLDASGAAIRFHFGADGRLVGAAGYGPASLMGREMKLARMLVERRAAPEAAALADPAHKLKALLAAA</sequence>
<dbReference type="SUPFAM" id="SSF51905">
    <property type="entry name" value="FAD/NAD(P)-binding domain"/>
    <property type="match status" value="2"/>
</dbReference>
<dbReference type="PRINTS" id="PR00411">
    <property type="entry name" value="PNDRDTASEI"/>
</dbReference>
<dbReference type="InterPro" id="IPR036188">
    <property type="entry name" value="FAD/NAD-bd_sf"/>
</dbReference>